<dbReference type="GO" id="GO:0005739">
    <property type="term" value="C:mitochondrion"/>
    <property type="evidence" value="ECO:0007669"/>
    <property type="project" value="UniProtKB-SubCell"/>
</dbReference>
<comment type="caution">
    <text evidence="4">The sequence shown here is derived from an EMBL/GenBank/DDBJ whole genome shotgun (WGS) entry which is preliminary data.</text>
</comment>
<reference evidence="4" key="1">
    <citation type="submission" date="2021-02" db="EMBL/GenBank/DDBJ databases">
        <title>First Annotated Genome of the Yellow-green Alga Tribonema minus.</title>
        <authorList>
            <person name="Mahan K.M."/>
        </authorList>
    </citation>
    <scope>NUCLEOTIDE SEQUENCE</scope>
    <source>
        <strain evidence="4">UTEX B ZZ1240</strain>
    </source>
</reference>
<organism evidence="4 5">
    <name type="scientific">Tribonema minus</name>
    <dbReference type="NCBI Taxonomy" id="303371"/>
    <lineage>
        <taxon>Eukaryota</taxon>
        <taxon>Sar</taxon>
        <taxon>Stramenopiles</taxon>
        <taxon>Ochrophyta</taxon>
        <taxon>PX clade</taxon>
        <taxon>Xanthophyceae</taxon>
        <taxon>Tribonematales</taxon>
        <taxon>Tribonemataceae</taxon>
        <taxon>Tribonema</taxon>
    </lineage>
</organism>
<dbReference type="PANTHER" id="PTHR28554">
    <property type="entry name" value="39S RIBOSOMAL PROTEIN L45, MITOCHONDRIAL"/>
    <property type="match status" value="1"/>
</dbReference>
<evidence type="ECO:0000256" key="3">
    <source>
        <dbReference type="ARBA" id="ARBA00023128"/>
    </source>
</evidence>
<dbReference type="Gene3D" id="3.10.450.240">
    <property type="match status" value="1"/>
</dbReference>
<name>A0A835YW25_9STRA</name>
<sequence length="204" mass="22500">MAKRPPVYTLAGLKHRFTVYKGHMKSSAAIAIIKKHVPGFSPKTFPPIADQVFQSFIDAHRKGDLPSLCNLATEGLHDNVKADVTRMGRKPGSEPKPRAAFKLLRMMEPTYVLQVRAAMEKGSGGKRGWGQMTVQYVTSREILAVDRRGREVQPPPGGNKVVESITMGVLEIFFNDPAHTWRLAMLHEVGATGPAEARTNVDKT</sequence>
<evidence type="ECO:0000256" key="2">
    <source>
        <dbReference type="ARBA" id="ARBA00022946"/>
    </source>
</evidence>
<dbReference type="AlphaFoldDB" id="A0A835YW25"/>
<dbReference type="PANTHER" id="PTHR28554:SF1">
    <property type="entry name" value="LARGE RIBOSOMAL SUBUNIT PROTEIN ML45"/>
    <property type="match status" value="1"/>
</dbReference>
<keyword evidence="3" id="KW-0496">Mitochondrion</keyword>
<evidence type="ECO:0000256" key="1">
    <source>
        <dbReference type="ARBA" id="ARBA00004173"/>
    </source>
</evidence>
<evidence type="ECO:0008006" key="6">
    <source>
        <dbReference type="Google" id="ProtNLM"/>
    </source>
</evidence>
<dbReference type="OrthoDB" id="19619at2759"/>
<gene>
    <name evidence="4" type="ORF">JKP88DRAFT_350416</name>
</gene>
<evidence type="ECO:0000313" key="4">
    <source>
        <dbReference type="EMBL" id="KAG5178174.1"/>
    </source>
</evidence>
<dbReference type="EMBL" id="JAFCMP010000517">
    <property type="protein sequence ID" value="KAG5178174.1"/>
    <property type="molecule type" value="Genomic_DNA"/>
</dbReference>
<comment type="subcellular location">
    <subcellularLocation>
        <location evidence="1">Mitochondrion</location>
    </subcellularLocation>
</comment>
<dbReference type="Proteomes" id="UP000664859">
    <property type="component" value="Unassembled WGS sequence"/>
</dbReference>
<proteinExistence type="predicted"/>
<keyword evidence="2" id="KW-0809">Transit peptide</keyword>
<evidence type="ECO:0000313" key="5">
    <source>
        <dbReference type="Proteomes" id="UP000664859"/>
    </source>
</evidence>
<protein>
    <recommendedName>
        <fullName evidence="6">Tim44-like domain-containing protein</fullName>
    </recommendedName>
</protein>
<accession>A0A835YW25</accession>
<dbReference type="InterPro" id="IPR051975">
    <property type="entry name" value="mtLSU_mL45"/>
</dbReference>
<keyword evidence="5" id="KW-1185">Reference proteome</keyword>